<keyword evidence="4" id="KW-1185">Reference proteome</keyword>
<proteinExistence type="inferred from homology"/>
<protein>
    <recommendedName>
        <fullName evidence="2">Peptidase M14 domain-containing protein</fullName>
    </recommendedName>
</protein>
<organism evidence="3 4">
    <name type="scientific">Protopolystoma xenopodis</name>
    <dbReference type="NCBI Taxonomy" id="117903"/>
    <lineage>
        <taxon>Eukaryota</taxon>
        <taxon>Metazoa</taxon>
        <taxon>Spiralia</taxon>
        <taxon>Lophotrochozoa</taxon>
        <taxon>Platyhelminthes</taxon>
        <taxon>Monogenea</taxon>
        <taxon>Polyopisthocotylea</taxon>
        <taxon>Polystomatidea</taxon>
        <taxon>Polystomatidae</taxon>
        <taxon>Protopolystoma</taxon>
    </lineage>
</organism>
<dbReference type="Proteomes" id="UP000784294">
    <property type="component" value="Unassembled WGS sequence"/>
</dbReference>
<reference evidence="3" key="1">
    <citation type="submission" date="2018-11" db="EMBL/GenBank/DDBJ databases">
        <authorList>
            <consortium name="Pathogen Informatics"/>
        </authorList>
    </citation>
    <scope>NUCLEOTIDE SEQUENCE</scope>
</reference>
<evidence type="ECO:0000313" key="4">
    <source>
        <dbReference type="Proteomes" id="UP000784294"/>
    </source>
</evidence>
<dbReference type="OrthoDB" id="3626597at2759"/>
<feature type="domain" description="Peptidase M14" evidence="2">
    <location>
        <begin position="5"/>
        <end position="42"/>
    </location>
</feature>
<gene>
    <name evidence="3" type="ORF">PXEA_LOCUS32083</name>
</gene>
<dbReference type="Gene3D" id="3.40.630.10">
    <property type="entry name" value="Zn peptidases"/>
    <property type="match status" value="1"/>
</dbReference>
<comment type="caution">
    <text evidence="3">The sequence shown here is derived from an EMBL/GenBank/DDBJ whole genome shotgun (WGS) entry which is preliminary data.</text>
</comment>
<accession>A0A3S5B7G3</accession>
<dbReference type="EMBL" id="CAAALY010258525">
    <property type="protein sequence ID" value="VEL38643.1"/>
    <property type="molecule type" value="Genomic_DNA"/>
</dbReference>
<dbReference type="SUPFAM" id="SSF53187">
    <property type="entry name" value="Zn-dependent exopeptidases"/>
    <property type="match status" value="1"/>
</dbReference>
<evidence type="ECO:0000313" key="3">
    <source>
        <dbReference type="EMBL" id="VEL38643.1"/>
    </source>
</evidence>
<dbReference type="InterPro" id="IPR000834">
    <property type="entry name" value="Peptidase_M14"/>
</dbReference>
<dbReference type="GO" id="GO:0004181">
    <property type="term" value="F:metallocarboxypeptidase activity"/>
    <property type="evidence" value="ECO:0007669"/>
    <property type="project" value="InterPro"/>
</dbReference>
<evidence type="ECO:0000256" key="1">
    <source>
        <dbReference type="ARBA" id="ARBA00005988"/>
    </source>
</evidence>
<dbReference type="AlphaFoldDB" id="A0A3S5B7G3"/>
<evidence type="ECO:0000259" key="2">
    <source>
        <dbReference type="Pfam" id="PF00246"/>
    </source>
</evidence>
<dbReference type="Pfam" id="PF00246">
    <property type="entry name" value="Peptidase_M14"/>
    <property type="match status" value="1"/>
</dbReference>
<dbReference type="GO" id="GO:0008270">
    <property type="term" value="F:zinc ion binding"/>
    <property type="evidence" value="ECO:0007669"/>
    <property type="project" value="InterPro"/>
</dbReference>
<sequence length="52" mass="6235">MKEFRSQLKLYLTVHSYGQLVLTPFGYTKHVYPKNFKQLVSLLLFIRKETTE</sequence>
<dbReference type="GO" id="GO:0006508">
    <property type="term" value="P:proteolysis"/>
    <property type="evidence" value="ECO:0007669"/>
    <property type="project" value="InterPro"/>
</dbReference>
<name>A0A3S5B7G3_9PLAT</name>
<comment type="similarity">
    <text evidence="1">Belongs to the peptidase M14 family.</text>
</comment>